<evidence type="ECO:0000256" key="3">
    <source>
        <dbReference type="ARBA" id="ARBA00022840"/>
    </source>
</evidence>
<dbReference type="SMART" id="SM00382">
    <property type="entry name" value="AAA"/>
    <property type="match status" value="1"/>
</dbReference>
<evidence type="ECO:0000259" key="4">
    <source>
        <dbReference type="PROSITE" id="PS50893"/>
    </source>
</evidence>
<keyword evidence="3 5" id="KW-0067">ATP-binding</keyword>
<dbReference type="AlphaFoldDB" id="A0A068VU19"/>
<dbReference type="InterPro" id="IPR017871">
    <property type="entry name" value="ABC_transporter-like_CS"/>
</dbReference>
<dbReference type="PANTHER" id="PTHR42734">
    <property type="entry name" value="METAL TRANSPORT SYSTEM ATP-BINDING PROTEIN TM_0124-RELATED"/>
    <property type="match status" value="1"/>
</dbReference>
<dbReference type="EMBL" id="LM676425">
    <property type="protein sequence ID" value="CEP26772.1"/>
    <property type="molecule type" value="Genomic_DNA"/>
</dbReference>
<evidence type="ECO:0000256" key="2">
    <source>
        <dbReference type="ARBA" id="ARBA00022741"/>
    </source>
</evidence>
<dbReference type="PATRIC" id="fig|66712.6.peg.1284"/>
<dbReference type="SUPFAM" id="SSF52540">
    <property type="entry name" value="P-loop containing nucleoside triphosphate hydrolases"/>
    <property type="match status" value="1"/>
</dbReference>
<keyword evidence="1" id="KW-0813">Transport</keyword>
<dbReference type="GO" id="GO:0005524">
    <property type="term" value="F:ATP binding"/>
    <property type="evidence" value="ECO:0007669"/>
    <property type="project" value="UniProtKB-KW"/>
</dbReference>
<dbReference type="RefSeq" id="WP_013160825.1">
    <property type="nucleotide sequence ID" value="NZ_CP010341.1"/>
</dbReference>
<evidence type="ECO:0000313" key="5">
    <source>
        <dbReference type="EMBL" id="CEP26772.1"/>
    </source>
</evidence>
<proteinExistence type="predicted"/>
<protein>
    <submittedName>
        <fullName evidence="5">Manganese/zinc transport system ABC transporter ATP-binding protein</fullName>
    </submittedName>
</protein>
<dbReference type="PROSITE" id="PS50893">
    <property type="entry name" value="ABC_TRANSPORTER_2"/>
    <property type="match status" value="1"/>
</dbReference>
<organism evidence="5">
    <name type="scientific">Propionibacterium freudenreichii subsp. freudenreichii</name>
    <dbReference type="NCBI Taxonomy" id="66712"/>
    <lineage>
        <taxon>Bacteria</taxon>
        <taxon>Bacillati</taxon>
        <taxon>Actinomycetota</taxon>
        <taxon>Actinomycetes</taxon>
        <taxon>Propionibacteriales</taxon>
        <taxon>Propionibacteriaceae</taxon>
        <taxon>Propionibacterium</taxon>
    </lineage>
</organism>
<sequence length="262" mass="28514">MPDNQPVISCEDLSVTLEGHQILFDIDAEVHRNETVALLGANGSGKTTLVRALLGLIPISGGTAELFGTPLSQFKDWNRLGYVPQRGHSQVANATVREVVATGRLANRHFFSRMHKQDRDAVDTALRRVELSHRAGDPLSVLSGGQQQRALIARALASEAELLILDEPLAALDIPTQESLARLFERLKSDGLSMLVILHELGPMERLIDRSIMIQLGHKIYDGPLMAGPAIDSGHHHPAPIGADQAVISGPEMRRPHLTKEA</sequence>
<dbReference type="KEGG" id="pfre:RM25_1255"/>
<feature type="domain" description="ABC transporter" evidence="4">
    <location>
        <begin position="8"/>
        <end position="241"/>
    </location>
</feature>
<keyword evidence="2" id="KW-0547">Nucleotide-binding</keyword>
<dbReference type="Gene3D" id="3.40.50.300">
    <property type="entry name" value="P-loop containing nucleotide triphosphate hydrolases"/>
    <property type="match status" value="1"/>
</dbReference>
<dbReference type="InterPro" id="IPR050153">
    <property type="entry name" value="Metal_Ion_Import_ABC"/>
</dbReference>
<dbReference type="CDD" id="cd03235">
    <property type="entry name" value="ABC_Metallic_Cations"/>
    <property type="match status" value="1"/>
</dbReference>
<dbReference type="GeneID" id="61222397"/>
<dbReference type="Pfam" id="PF00005">
    <property type="entry name" value="ABC_tran"/>
    <property type="match status" value="1"/>
</dbReference>
<dbReference type="InterPro" id="IPR003593">
    <property type="entry name" value="AAA+_ATPase"/>
</dbReference>
<dbReference type="PROSITE" id="PS00211">
    <property type="entry name" value="ABC_TRANSPORTER_1"/>
    <property type="match status" value="1"/>
</dbReference>
<dbReference type="GO" id="GO:0016887">
    <property type="term" value="F:ATP hydrolysis activity"/>
    <property type="evidence" value="ECO:0007669"/>
    <property type="project" value="InterPro"/>
</dbReference>
<dbReference type="InterPro" id="IPR027417">
    <property type="entry name" value="P-loop_NTPase"/>
</dbReference>
<dbReference type="InterPro" id="IPR003439">
    <property type="entry name" value="ABC_transporter-like_ATP-bd"/>
</dbReference>
<reference evidence="5" key="1">
    <citation type="submission" date="2014-08" db="EMBL/GenBank/DDBJ databases">
        <authorList>
            <person name="Falentin Helene"/>
        </authorList>
    </citation>
    <scope>NUCLEOTIDE SEQUENCE</scope>
</reference>
<gene>
    <name evidence="5" type="primary">mntB</name>
    <name evidence="5" type="ORF">PFCIRM138_09840</name>
</gene>
<accession>A0A068VU19</accession>
<evidence type="ECO:0000256" key="1">
    <source>
        <dbReference type="ARBA" id="ARBA00022448"/>
    </source>
</evidence>
<name>A0A068VU19_PROFF</name>